<sequence>MATVKAYNSSFWVQLIPDPPIPTARPYVFGPGINHVSKGSVQQPLAPVTGKTAKRYGSFWELFQNSIFVSPSTIALGVTADSSTWEIEMWHTHLGTVTISDILKTGARGMTLSRQGGGVQDMLPWNGYVKYNLHIGLQTDTTIDANFTWSLSPAMRGATVKVTGSRVVPWPYVPSGEYTETREWLTDVIRTRKKEQRLSLRRGPRKTVSQAYQLTDTDMSNMWSHSRVWVNQTYAVPNWNKYVRVGPIAKGVTELTFTGVQEKGFTASGFAFIYDNNETYEVRPIKGVTTTKLTFVDGVSRAYNDATVVVIELQKHEHPIQISRTAYGVSRADVTWEVADDTKNASNLYPLYDGKPVVIDRVVMGGTSQSEQFGYDIDRIDNKVGLYTDFQEYDWDSRTRAQLRWSCDTETEFESVRNFLDFCRGKQGEFWVPSWNRDFLLHDNIAAGTLIPVKSTAAALFFKEFHMMIQLVDGTRRFVKATAASKGSSHDSFTVTPSLPVIAMADVEFICRINLMRFDTDRFEFQRKPTGVIDIAAPIISVPEV</sequence>
<accession>A0A7T6ZMP3</accession>
<evidence type="ECO:0000313" key="1">
    <source>
        <dbReference type="EMBL" id="QQK88545.1"/>
    </source>
</evidence>
<evidence type="ECO:0008006" key="2">
    <source>
        <dbReference type="Google" id="ProtNLM"/>
    </source>
</evidence>
<dbReference type="EMBL" id="MW423738">
    <property type="protein sequence ID" value="QQK88545.1"/>
    <property type="molecule type" value="Genomic_DNA"/>
</dbReference>
<protein>
    <recommendedName>
        <fullName evidence="2">Tail assembly protein</fullName>
    </recommendedName>
</protein>
<organism evidence="1">
    <name type="scientific">Vibrio phage PH669</name>
    <dbReference type="NCBI Taxonomy" id="2800823"/>
    <lineage>
        <taxon>Viruses</taxon>
        <taxon>Duplodnaviria</taxon>
        <taxon>Heunggongvirae</taxon>
        <taxon>Uroviricota</taxon>
        <taxon>Caudoviricetes</taxon>
        <taxon>Queuovirinae</taxon>
    </lineage>
</organism>
<proteinExistence type="predicted"/>
<name>A0A7T6ZMP3_9CAUD</name>
<reference evidence="1" key="1">
    <citation type="submission" date="2020-12" db="EMBL/GenBank/DDBJ databases">
        <authorList>
            <person name="Hu Z."/>
        </authorList>
    </citation>
    <scope>NUCLEOTIDE SEQUENCE</scope>
</reference>